<feature type="region of interest" description="Disordered" evidence="1">
    <location>
        <begin position="11"/>
        <end position="35"/>
    </location>
</feature>
<gene>
    <name evidence="2" type="ORF">HaLaN_19477</name>
</gene>
<name>A0A699ZLV0_HAELA</name>
<dbReference type="AlphaFoldDB" id="A0A699ZLV0"/>
<protein>
    <submittedName>
        <fullName evidence="2">Uncharacterized protein</fullName>
    </submittedName>
</protein>
<dbReference type="Proteomes" id="UP000485058">
    <property type="component" value="Unassembled WGS sequence"/>
</dbReference>
<evidence type="ECO:0000313" key="2">
    <source>
        <dbReference type="EMBL" id="GFH22070.1"/>
    </source>
</evidence>
<proteinExistence type="predicted"/>
<dbReference type="EMBL" id="BLLF01001961">
    <property type="protein sequence ID" value="GFH22070.1"/>
    <property type="molecule type" value="Genomic_DNA"/>
</dbReference>
<reference evidence="2 3" key="1">
    <citation type="submission" date="2020-02" db="EMBL/GenBank/DDBJ databases">
        <title>Draft genome sequence of Haematococcus lacustris strain NIES-144.</title>
        <authorList>
            <person name="Morimoto D."/>
            <person name="Nakagawa S."/>
            <person name="Yoshida T."/>
            <person name="Sawayama S."/>
        </authorList>
    </citation>
    <scope>NUCLEOTIDE SEQUENCE [LARGE SCALE GENOMIC DNA]</scope>
    <source>
        <strain evidence="2 3">NIES-144</strain>
    </source>
</reference>
<feature type="non-terminal residue" evidence="2">
    <location>
        <position position="124"/>
    </location>
</feature>
<sequence>MELMLCRKAGPPKCAVQGPRHPLGEEWPWSQQAAQGLPPSEVLLSLDPGGQEEEAGEHVPYLVAMQALDPFATDYPDSDGSDGMDAGHTSAYDRGLATSSSDTGSDNDHHVVNGAFSSDEDLCL</sequence>
<evidence type="ECO:0000256" key="1">
    <source>
        <dbReference type="SAM" id="MobiDB-lite"/>
    </source>
</evidence>
<accession>A0A699ZLV0</accession>
<feature type="region of interest" description="Disordered" evidence="1">
    <location>
        <begin position="72"/>
        <end position="124"/>
    </location>
</feature>
<comment type="caution">
    <text evidence="2">The sequence shown here is derived from an EMBL/GenBank/DDBJ whole genome shotgun (WGS) entry which is preliminary data.</text>
</comment>
<organism evidence="2 3">
    <name type="scientific">Haematococcus lacustris</name>
    <name type="common">Green alga</name>
    <name type="synonym">Haematococcus pluvialis</name>
    <dbReference type="NCBI Taxonomy" id="44745"/>
    <lineage>
        <taxon>Eukaryota</taxon>
        <taxon>Viridiplantae</taxon>
        <taxon>Chlorophyta</taxon>
        <taxon>core chlorophytes</taxon>
        <taxon>Chlorophyceae</taxon>
        <taxon>CS clade</taxon>
        <taxon>Chlamydomonadales</taxon>
        <taxon>Haematococcaceae</taxon>
        <taxon>Haematococcus</taxon>
    </lineage>
</organism>
<evidence type="ECO:0000313" key="3">
    <source>
        <dbReference type="Proteomes" id="UP000485058"/>
    </source>
</evidence>
<feature type="non-terminal residue" evidence="2">
    <location>
        <position position="1"/>
    </location>
</feature>
<keyword evidence="3" id="KW-1185">Reference proteome</keyword>